<dbReference type="STRING" id="145388.A0A0D2LMH4"/>
<name>A0A0D2LMH4_9CHLO</name>
<feature type="compositionally biased region" description="Gly residues" evidence="1">
    <location>
        <begin position="222"/>
        <end position="258"/>
    </location>
</feature>
<accession>A0A0D2LMH4</accession>
<feature type="domain" description="MHD1" evidence="2">
    <location>
        <begin position="1"/>
        <end position="102"/>
    </location>
</feature>
<dbReference type="AlphaFoldDB" id="A0A0D2LMH4"/>
<dbReference type="PANTHER" id="PTHR31280">
    <property type="entry name" value="PROTEIN UNC-13 HOMOLOG"/>
    <property type="match status" value="1"/>
</dbReference>
<proteinExistence type="predicted"/>
<organism evidence="3 4">
    <name type="scientific">Monoraphidium neglectum</name>
    <dbReference type="NCBI Taxonomy" id="145388"/>
    <lineage>
        <taxon>Eukaryota</taxon>
        <taxon>Viridiplantae</taxon>
        <taxon>Chlorophyta</taxon>
        <taxon>core chlorophytes</taxon>
        <taxon>Chlorophyceae</taxon>
        <taxon>CS clade</taxon>
        <taxon>Sphaeropleales</taxon>
        <taxon>Selenastraceae</taxon>
        <taxon>Monoraphidium</taxon>
    </lineage>
</organism>
<feature type="compositionally biased region" description="Low complexity" evidence="1">
    <location>
        <begin position="311"/>
        <end position="320"/>
    </location>
</feature>
<protein>
    <recommendedName>
        <fullName evidence="2">MHD1 domain-containing protein</fullName>
    </recommendedName>
</protein>
<dbReference type="InterPro" id="IPR008528">
    <property type="entry name" value="unc-13_homologue"/>
</dbReference>
<evidence type="ECO:0000313" key="3">
    <source>
        <dbReference type="EMBL" id="KIY93014.1"/>
    </source>
</evidence>
<sequence length="411" mass="42479">MEGARSWGTLAQLQPVLAKWVAAQAAGFHVWVGRQLEREDWKPLGAEQPHSASARELRRMVLESLDALFGMGIPLPAEAVAMHLEALEGVFAGYLKQVRQRLGPWQRLVPPVPPLVRYKREVSVKQEDAESALPGLPTRLPPAGSKRWLDSVPRIEAEPSFREVGALTPEAVAVMLASLGYLEATLQARRGWRCWPMALSVGQRWQDASRLAVGSRAPSNGDDGGGITGSGGGAANGGARGGHSRGGSTAGSSGGGGANPFQPGSSPAQGRGGDNPFLGGSPAGGARGAGAANPFGPTDSGAGGRGGASGPSGAFTESLLRGGGGGGAGPGAGAGAGGAAAELLGSLLEGASQALRHGMEYVAKWLAARVVWWDMRGEWCELVYRHRVCNTRIDFVEQRLGDVGGRIQIQN</sequence>
<dbReference type="Proteomes" id="UP000054498">
    <property type="component" value="Unassembled WGS sequence"/>
</dbReference>
<reference evidence="3 4" key="1">
    <citation type="journal article" date="2013" name="BMC Genomics">
        <title>Reconstruction of the lipid metabolism for the microalga Monoraphidium neglectum from its genome sequence reveals characteristics suitable for biofuel production.</title>
        <authorList>
            <person name="Bogen C."/>
            <person name="Al-Dilaimi A."/>
            <person name="Albersmeier A."/>
            <person name="Wichmann J."/>
            <person name="Grundmann M."/>
            <person name="Rupp O."/>
            <person name="Lauersen K.J."/>
            <person name="Blifernez-Klassen O."/>
            <person name="Kalinowski J."/>
            <person name="Goesmann A."/>
            <person name="Mussgnug J.H."/>
            <person name="Kruse O."/>
        </authorList>
    </citation>
    <scope>NUCLEOTIDE SEQUENCE [LARGE SCALE GENOMIC DNA]</scope>
    <source>
        <strain evidence="3 4">SAG 48.87</strain>
    </source>
</reference>
<dbReference type="KEGG" id="mng:MNEG_14949"/>
<feature type="region of interest" description="Disordered" evidence="1">
    <location>
        <begin position="212"/>
        <end position="335"/>
    </location>
</feature>
<gene>
    <name evidence="3" type="ORF">MNEG_14949</name>
</gene>
<feature type="compositionally biased region" description="Gly residues" evidence="1">
    <location>
        <begin position="321"/>
        <end position="335"/>
    </location>
</feature>
<evidence type="ECO:0000259" key="2">
    <source>
        <dbReference type="PROSITE" id="PS51258"/>
    </source>
</evidence>
<dbReference type="RefSeq" id="XP_013892034.1">
    <property type="nucleotide sequence ID" value="XM_014036580.1"/>
</dbReference>
<keyword evidence="4" id="KW-1185">Reference proteome</keyword>
<dbReference type="PANTHER" id="PTHR31280:SF2">
    <property type="entry name" value="PROTEIN UNC-13 HOMOLOG"/>
    <property type="match status" value="1"/>
</dbReference>
<dbReference type="InterPro" id="IPR014770">
    <property type="entry name" value="Munc13_1"/>
</dbReference>
<dbReference type="InterPro" id="IPR057984">
    <property type="entry name" value="PATROL1_C"/>
</dbReference>
<dbReference type="OrthoDB" id="2015333at2759"/>
<evidence type="ECO:0000313" key="4">
    <source>
        <dbReference type="Proteomes" id="UP000054498"/>
    </source>
</evidence>
<feature type="compositionally biased region" description="Gly residues" evidence="1">
    <location>
        <begin position="301"/>
        <end position="310"/>
    </location>
</feature>
<dbReference type="PROSITE" id="PS51258">
    <property type="entry name" value="MHD1"/>
    <property type="match status" value="1"/>
</dbReference>
<evidence type="ECO:0000256" key="1">
    <source>
        <dbReference type="SAM" id="MobiDB-lite"/>
    </source>
</evidence>
<dbReference type="Pfam" id="PF25761">
    <property type="entry name" value="TPR_PATROL1"/>
    <property type="match status" value="1"/>
</dbReference>
<dbReference type="EMBL" id="KK105115">
    <property type="protein sequence ID" value="KIY93014.1"/>
    <property type="molecule type" value="Genomic_DNA"/>
</dbReference>
<dbReference type="GeneID" id="25732561"/>